<proteinExistence type="predicted"/>
<reference evidence="1 2" key="1">
    <citation type="submission" date="2016-10" db="EMBL/GenBank/DDBJ databases">
        <authorList>
            <person name="de Groot N.N."/>
        </authorList>
    </citation>
    <scope>NUCLEOTIDE SEQUENCE [LARGE SCALE GENOMIC DNA]</scope>
    <source>
        <strain evidence="1 2">MT12</strain>
    </source>
</reference>
<sequence>MNRKPQFAWTCSYMGTVYYRVTDETGSYEVSIRHSVSDYELSIANGDDVRRAMRTGIGMLVRYAEPLPAHIVAAFNVWRAAEHAAAMAKLDAAPERYGVIPPDDELRKPPMIARAASYDRATGWTAACELERAA</sequence>
<name>A0A1H4NUN8_9BRAD</name>
<dbReference type="RefSeq" id="WP_143046591.1">
    <property type="nucleotide sequence ID" value="NZ_FNTH01000001.1"/>
</dbReference>
<evidence type="ECO:0000313" key="2">
    <source>
        <dbReference type="Proteomes" id="UP000198992"/>
    </source>
</evidence>
<gene>
    <name evidence="1" type="ORF">SAMN05444164_0722</name>
</gene>
<organism evidence="1 2">
    <name type="scientific">Bradyrhizobium erythrophlei</name>
    <dbReference type="NCBI Taxonomy" id="1437360"/>
    <lineage>
        <taxon>Bacteria</taxon>
        <taxon>Pseudomonadati</taxon>
        <taxon>Pseudomonadota</taxon>
        <taxon>Alphaproteobacteria</taxon>
        <taxon>Hyphomicrobiales</taxon>
        <taxon>Nitrobacteraceae</taxon>
        <taxon>Bradyrhizobium</taxon>
    </lineage>
</organism>
<evidence type="ECO:0000313" key="1">
    <source>
        <dbReference type="EMBL" id="SEB98362.1"/>
    </source>
</evidence>
<dbReference type="Proteomes" id="UP000198992">
    <property type="component" value="Unassembled WGS sequence"/>
</dbReference>
<dbReference type="EMBL" id="FNTH01000001">
    <property type="protein sequence ID" value="SEB98362.1"/>
    <property type="molecule type" value="Genomic_DNA"/>
</dbReference>
<accession>A0A1H4NUN8</accession>
<protein>
    <submittedName>
        <fullName evidence="1">Uncharacterized protein</fullName>
    </submittedName>
</protein>
<dbReference type="AlphaFoldDB" id="A0A1H4NUN8"/>